<evidence type="ECO:0000259" key="1">
    <source>
        <dbReference type="PROSITE" id="PS50802"/>
    </source>
</evidence>
<name>A0ABD3NQH9_9STRA</name>
<dbReference type="PROSITE" id="PS50802">
    <property type="entry name" value="OTU"/>
    <property type="match status" value="1"/>
</dbReference>
<reference evidence="2 3" key="1">
    <citation type="submission" date="2024-10" db="EMBL/GenBank/DDBJ databases">
        <title>Updated reference genomes for cyclostephanoid diatoms.</title>
        <authorList>
            <person name="Roberts W.R."/>
            <person name="Alverson A.J."/>
        </authorList>
    </citation>
    <scope>NUCLEOTIDE SEQUENCE [LARGE SCALE GENOMIC DNA]</scope>
    <source>
        <strain evidence="2 3">AJA276-08</strain>
    </source>
</reference>
<sequence>MSSSLLELKDDLERDPSSFWLELFSELESEWDAEGYLCELFHASLRVGIGGMGTLWPPQQTRRGGNLNEPVIIRQVPGDGCCLFHAVAIRLNLIQGRHLRNGRRRKLEGTQVALCNVLERPIHAYELVASESNIDDGDTKRVGIPDITPGIDKENGNHFMAIFPVNTMRKHVNITRDEFHSETEAAS</sequence>
<organism evidence="2 3">
    <name type="scientific">Stephanodiscus triporus</name>
    <dbReference type="NCBI Taxonomy" id="2934178"/>
    <lineage>
        <taxon>Eukaryota</taxon>
        <taxon>Sar</taxon>
        <taxon>Stramenopiles</taxon>
        <taxon>Ochrophyta</taxon>
        <taxon>Bacillariophyta</taxon>
        <taxon>Coscinodiscophyceae</taxon>
        <taxon>Thalassiosirophycidae</taxon>
        <taxon>Stephanodiscales</taxon>
        <taxon>Stephanodiscaceae</taxon>
        <taxon>Stephanodiscus</taxon>
    </lineage>
</organism>
<dbReference type="InterPro" id="IPR003323">
    <property type="entry name" value="OTU_dom"/>
</dbReference>
<dbReference type="CDD" id="cd22744">
    <property type="entry name" value="OTU"/>
    <property type="match status" value="1"/>
</dbReference>
<protein>
    <recommendedName>
        <fullName evidence="1">OTU domain-containing protein</fullName>
    </recommendedName>
</protein>
<dbReference type="Proteomes" id="UP001530315">
    <property type="component" value="Unassembled WGS sequence"/>
</dbReference>
<comment type="caution">
    <text evidence="2">The sequence shown here is derived from an EMBL/GenBank/DDBJ whole genome shotgun (WGS) entry which is preliminary data.</text>
</comment>
<proteinExistence type="predicted"/>
<dbReference type="AlphaFoldDB" id="A0ABD3NQH9"/>
<dbReference type="EMBL" id="JALLAZ020001280">
    <property type="protein sequence ID" value="KAL3777548.1"/>
    <property type="molecule type" value="Genomic_DNA"/>
</dbReference>
<feature type="domain" description="OTU" evidence="1">
    <location>
        <begin position="71"/>
        <end position="187"/>
    </location>
</feature>
<evidence type="ECO:0000313" key="2">
    <source>
        <dbReference type="EMBL" id="KAL3777548.1"/>
    </source>
</evidence>
<gene>
    <name evidence="2" type="ORF">ACHAW5_010806</name>
</gene>
<keyword evidence="3" id="KW-1185">Reference proteome</keyword>
<evidence type="ECO:0000313" key="3">
    <source>
        <dbReference type="Proteomes" id="UP001530315"/>
    </source>
</evidence>
<accession>A0ABD3NQH9</accession>